<reference evidence="2 3" key="1">
    <citation type="submission" date="2019-10" db="EMBL/GenBank/DDBJ databases">
        <title>Draft whole-genome sequence of the purple nonsulfur photosynthetic bacterium Roseospira navarrensis DSM 15114.</title>
        <authorList>
            <person name="Kyndt J.A."/>
            <person name="Meyer T.E."/>
        </authorList>
    </citation>
    <scope>NUCLEOTIDE SEQUENCE [LARGE SCALE GENOMIC DNA]</scope>
    <source>
        <strain evidence="2 3">DSM 15114</strain>
    </source>
</reference>
<keyword evidence="1" id="KW-0732">Signal</keyword>
<protein>
    <submittedName>
        <fullName evidence="2">Uncharacterized protein</fullName>
    </submittedName>
</protein>
<feature type="signal peptide" evidence="1">
    <location>
        <begin position="1"/>
        <end position="24"/>
    </location>
</feature>
<evidence type="ECO:0000313" key="2">
    <source>
        <dbReference type="EMBL" id="MQX35525.1"/>
    </source>
</evidence>
<evidence type="ECO:0000313" key="3">
    <source>
        <dbReference type="Proteomes" id="UP000434582"/>
    </source>
</evidence>
<dbReference type="OrthoDB" id="9787902at2"/>
<organism evidence="2 3">
    <name type="scientific">Roseospira navarrensis</name>
    <dbReference type="NCBI Taxonomy" id="140058"/>
    <lineage>
        <taxon>Bacteria</taxon>
        <taxon>Pseudomonadati</taxon>
        <taxon>Pseudomonadota</taxon>
        <taxon>Alphaproteobacteria</taxon>
        <taxon>Rhodospirillales</taxon>
        <taxon>Rhodospirillaceae</taxon>
        <taxon>Roseospira</taxon>
    </lineage>
</organism>
<dbReference type="EMBL" id="WIVE01000005">
    <property type="protein sequence ID" value="MQX35525.1"/>
    <property type="molecule type" value="Genomic_DNA"/>
</dbReference>
<proteinExistence type="predicted"/>
<feature type="chain" id="PRO_5030635678" evidence="1">
    <location>
        <begin position="25"/>
        <end position="206"/>
    </location>
</feature>
<dbReference type="RefSeq" id="WP_153341110.1">
    <property type="nucleotide sequence ID" value="NZ_WIVE01000005.1"/>
</dbReference>
<comment type="caution">
    <text evidence="2">The sequence shown here is derived from an EMBL/GenBank/DDBJ whole genome shotgun (WGS) entry which is preliminary data.</text>
</comment>
<gene>
    <name evidence="2" type="ORF">GHC57_03240</name>
</gene>
<sequence>MTLTRTGAALAALGLAIAPMGALAADITFLSVGGPPSVAKAHTFGAILRALESPHTARVSTVDGDGLLQALSVDAPQVTFDVAPEMLADADLEALGVIDLGPNQMGALPERRTVITRAVADEAPEVAEFLNLFFVSSTRLDEMGSLVADGTIEQAALDAWVQDNEPWIRNMLALCPQFSAGACEVGGDSPRPFKARDWYGTSEADR</sequence>
<keyword evidence="3" id="KW-1185">Reference proteome</keyword>
<name>A0A7X1ZBJ1_9PROT</name>
<accession>A0A7X1ZBJ1</accession>
<dbReference type="Proteomes" id="UP000434582">
    <property type="component" value="Unassembled WGS sequence"/>
</dbReference>
<evidence type="ECO:0000256" key="1">
    <source>
        <dbReference type="SAM" id="SignalP"/>
    </source>
</evidence>
<dbReference type="AlphaFoldDB" id="A0A7X1ZBJ1"/>